<accession>A0A0D8XZN0</accession>
<sequence>METRSKFACLYIDDDSDEGFTTDGKKSSKISDCQRGDKHVKNSGKLIVHAVEKRPKTKKTNKGKIVDKATGLIVQGADEQYISEQKYREDLKQAMERSTHANSRSSVVQPEATMFSDLENKESVDDKLSPLDKVLRQNGEELQRLDSLNIDGEENSDPVIVELYKRKLNEAVDQMIVAKEEKQSAQAELEKYKTRYKKLVELFRDAEVADKAKLITELEKSRNSEAELASQLIVTQKELEQYKSKLRALGALTISR</sequence>
<evidence type="ECO:0000313" key="3">
    <source>
        <dbReference type="EMBL" id="KJH49925.1"/>
    </source>
</evidence>
<dbReference type="EMBL" id="KN716220">
    <property type="protein sequence ID" value="KJH49925.1"/>
    <property type="molecule type" value="Genomic_DNA"/>
</dbReference>
<evidence type="ECO:0000256" key="2">
    <source>
        <dbReference type="SAM" id="MobiDB-lite"/>
    </source>
</evidence>
<name>A0A0D8XZN0_DICVI</name>
<evidence type="ECO:0000256" key="1">
    <source>
        <dbReference type="SAM" id="Coils"/>
    </source>
</evidence>
<gene>
    <name evidence="3" type="ORF">DICVIV_03955</name>
</gene>
<reference evidence="3 4" key="1">
    <citation type="submission" date="2013-11" db="EMBL/GenBank/DDBJ databases">
        <title>Draft genome of the bovine lungworm Dictyocaulus viviparus.</title>
        <authorList>
            <person name="Mitreva M."/>
        </authorList>
    </citation>
    <scope>NUCLEOTIDE SEQUENCE [LARGE SCALE GENOMIC DNA]</scope>
    <source>
        <strain evidence="3 4">HannoverDv2000</strain>
    </source>
</reference>
<dbReference type="Proteomes" id="UP000053766">
    <property type="component" value="Unassembled WGS sequence"/>
</dbReference>
<dbReference type="STRING" id="29172.A0A0D8XZN0"/>
<proteinExistence type="predicted"/>
<dbReference type="AlphaFoldDB" id="A0A0D8XZN0"/>
<feature type="coiled-coil region" evidence="1">
    <location>
        <begin position="161"/>
        <end position="202"/>
    </location>
</feature>
<organism evidence="3 4">
    <name type="scientific">Dictyocaulus viviparus</name>
    <name type="common">Bovine lungworm</name>
    <dbReference type="NCBI Taxonomy" id="29172"/>
    <lineage>
        <taxon>Eukaryota</taxon>
        <taxon>Metazoa</taxon>
        <taxon>Ecdysozoa</taxon>
        <taxon>Nematoda</taxon>
        <taxon>Chromadorea</taxon>
        <taxon>Rhabditida</taxon>
        <taxon>Rhabditina</taxon>
        <taxon>Rhabditomorpha</taxon>
        <taxon>Strongyloidea</taxon>
        <taxon>Metastrongylidae</taxon>
        <taxon>Dictyocaulus</taxon>
    </lineage>
</organism>
<reference evidence="4" key="2">
    <citation type="journal article" date="2016" name="Sci. Rep.">
        <title>Dictyocaulus viviparus genome, variome and transcriptome elucidate lungworm biology and support future intervention.</title>
        <authorList>
            <person name="McNulty S.N."/>
            <person name="Strube C."/>
            <person name="Rosa B.A."/>
            <person name="Martin J.C."/>
            <person name="Tyagi R."/>
            <person name="Choi Y.J."/>
            <person name="Wang Q."/>
            <person name="Hallsworth Pepin K."/>
            <person name="Zhang X."/>
            <person name="Ozersky P."/>
            <person name="Wilson R.K."/>
            <person name="Sternberg P.W."/>
            <person name="Gasser R.B."/>
            <person name="Mitreva M."/>
        </authorList>
    </citation>
    <scope>NUCLEOTIDE SEQUENCE [LARGE SCALE GENOMIC DNA]</scope>
    <source>
        <strain evidence="4">HannoverDv2000</strain>
    </source>
</reference>
<protein>
    <submittedName>
        <fullName evidence="3">Uncharacterized protein</fullName>
    </submittedName>
</protein>
<evidence type="ECO:0000313" key="4">
    <source>
        <dbReference type="Proteomes" id="UP000053766"/>
    </source>
</evidence>
<feature type="region of interest" description="Disordered" evidence="2">
    <location>
        <begin position="15"/>
        <end position="36"/>
    </location>
</feature>
<keyword evidence="4" id="KW-1185">Reference proteome</keyword>
<keyword evidence="1" id="KW-0175">Coiled coil</keyword>
<dbReference type="OrthoDB" id="5864420at2759"/>